<dbReference type="GO" id="GO:0001881">
    <property type="term" value="P:receptor recycling"/>
    <property type="evidence" value="ECO:0000318"/>
    <property type="project" value="GO_Central"/>
</dbReference>
<evidence type="ECO:0000313" key="3">
    <source>
        <dbReference type="Xenbase" id="XB-GENE-17334761"/>
    </source>
</evidence>
<dbReference type="KEGG" id="xla:108712524"/>
<dbReference type="GO" id="GO:0055037">
    <property type="term" value="C:recycling endosome"/>
    <property type="evidence" value="ECO:0000318"/>
    <property type="project" value="GO_Central"/>
</dbReference>
<dbReference type="OrthoDB" id="8519068at2759"/>
<dbReference type="AGR" id="Xenbase:XB-GENE-17334761"/>
<accession>A0A8J0UV81</accession>
<dbReference type="Proteomes" id="UP000186698">
    <property type="component" value="Chromosome 3S"/>
</dbReference>
<organism evidence="1 2">
    <name type="scientific">Xenopus laevis</name>
    <name type="common">African clawed frog</name>
    <dbReference type="NCBI Taxonomy" id="8355"/>
    <lineage>
        <taxon>Eukaryota</taxon>
        <taxon>Metazoa</taxon>
        <taxon>Chordata</taxon>
        <taxon>Craniata</taxon>
        <taxon>Vertebrata</taxon>
        <taxon>Euteleostomi</taxon>
        <taxon>Amphibia</taxon>
        <taxon>Batrachia</taxon>
        <taxon>Anura</taxon>
        <taxon>Pipoidea</taxon>
        <taxon>Pipidae</taxon>
        <taxon>Xenopodinae</taxon>
        <taxon>Xenopus</taxon>
        <taxon>Xenopus</taxon>
    </lineage>
</organism>
<dbReference type="InterPro" id="IPR027985">
    <property type="entry name" value="Rab15_effector"/>
</dbReference>
<dbReference type="GO" id="GO:0033572">
    <property type="term" value="P:transferrin transport"/>
    <property type="evidence" value="ECO:0000318"/>
    <property type="project" value="GO_Central"/>
</dbReference>
<dbReference type="PANTHER" id="PTHR36682">
    <property type="entry name" value="RAB15 EFFECTOR PROTEIN"/>
    <property type="match status" value="1"/>
</dbReference>
<proteinExistence type="predicted"/>
<dbReference type="Xenbase" id="XB-GENE-17334761">
    <property type="gene designation" value="rep15.S"/>
</dbReference>
<evidence type="ECO:0000313" key="1">
    <source>
        <dbReference type="Proteomes" id="UP000186698"/>
    </source>
</evidence>
<name>A0A8J0UV81_XENLA</name>
<reference evidence="2" key="2">
    <citation type="submission" date="2025-08" db="UniProtKB">
        <authorList>
            <consortium name="RefSeq"/>
        </authorList>
    </citation>
    <scope>IDENTIFICATION</scope>
    <source>
        <strain evidence="2">J_2021</strain>
        <tissue evidence="2">Erythrocytes</tissue>
    </source>
</reference>
<dbReference type="RefSeq" id="XP_018110229.1">
    <property type="nucleotide sequence ID" value="XM_018254740.2"/>
</dbReference>
<dbReference type="GeneID" id="108712524"/>
<keyword evidence="1" id="KW-1185">Reference proteome</keyword>
<evidence type="ECO:0000313" key="2">
    <source>
        <dbReference type="RefSeq" id="XP_018110229.1"/>
    </source>
</evidence>
<gene>
    <name evidence="2 3" type="primary">rep15.S</name>
</gene>
<dbReference type="PANTHER" id="PTHR36682:SF1">
    <property type="entry name" value="RAB15 EFFECTOR PROTEIN"/>
    <property type="match status" value="1"/>
</dbReference>
<protein>
    <submittedName>
        <fullName evidence="2">Rab15 effector protein</fullName>
    </submittedName>
</protein>
<dbReference type="GO" id="GO:0010008">
    <property type="term" value="C:endosome membrane"/>
    <property type="evidence" value="ECO:0000318"/>
    <property type="project" value="GO_Central"/>
</dbReference>
<dbReference type="Pfam" id="PF15208">
    <property type="entry name" value="Rab15_effector"/>
    <property type="match status" value="1"/>
</dbReference>
<sequence length="302" mass="33951">MPRPFLGFAFAERVKAVVPVYEQTHLLGRWERSQGTAHCLGFSIRTQSPVPLYEPRTPIDNTGKMGQNISVPEKSDQQPDKSDIVCEIFSQAIVHASQKLKEYLGFEDPFGSFRPCTDTLNELFVVNFINFCLEKGVEERIATNKMTKQQSALFGIDWIWTLSGSDKVVKLQIAVQAFQISELDIKESNIQGKATNEIPPPIGSTKDKSRFEKLEEFCRLVGSDCLGLFMVYGLPGKPKDIRGVLLDSVKRDSKKNSILGKQAIYQFIQSTDTFLPTRDLLDTCMARKNGQLGIGKVYINFL</sequence>
<dbReference type="CTD" id="108712524"/>
<dbReference type="AlphaFoldDB" id="A0A8J0UV81"/>
<reference evidence="1" key="1">
    <citation type="submission" date="2024-06" db="UniProtKB">
        <authorList>
            <consortium name="RefSeq"/>
        </authorList>
    </citation>
    <scope>NUCLEOTIDE SEQUENCE [LARGE SCALE GENOMIC DNA]</scope>
    <source>
        <strain evidence="1">J_2021</strain>
    </source>
</reference>